<feature type="compositionally biased region" description="Polar residues" evidence="1">
    <location>
        <begin position="579"/>
        <end position="589"/>
    </location>
</feature>
<accession>A0ABU9DIJ2</accession>
<dbReference type="RefSeq" id="WP_341415672.1">
    <property type="nucleotide sequence ID" value="NZ_JBBPCC010000006.1"/>
</dbReference>
<keyword evidence="4" id="KW-1185">Reference proteome</keyword>
<feature type="compositionally biased region" description="Low complexity" evidence="1">
    <location>
        <begin position="41"/>
        <end position="51"/>
    </location>
</feature>
<evidence type="ECO:0000256" key="1">
    <source>
        <dbReference type="SAM" id="MobiDB-lite"/>
    </source>
</evidence>
<gene>
    <name evidence="3" type="ORF">WMW72_11825</name>
</gene>
<name>A0ABU9DIJ2_9BACL</name>
<dbReference type="InterPro" id="IPR012337">
    <property type="entry name" value="RNaseH-like_sf"/>
</dbReference>
<evidence type="ECO:0000313" key="4">
    <source>
        <dbReference type="Proteomes" id="UP001469365"/>
    </source>
</evidence>
<dbReference type="SUPFAM" id="SSF53098">
    <property type="entry name" value="Ribonuclease H-like"/>
    <property type="match status" value="1"/>
</dbReference>
<dbReference type="Pfam" id="PF13482">
    <property type="entry name" value="RNase_H_2"/>
    <property type="match status" value="1"/>
</dbReference>
<feature type="compositionally biased region" description="Basic and acidic residues" evidence="1">
    <location>
        <begin position="146"/>
        <end position="161"/>
    </location>
</feature>
<feature type="region of interest" description="Disordered" evidence="1">
    <location>
        <begin position="125"/>
        <end position="162"/>
    </location>
</feature>
<feature type="compositionally biased region" description="Basic and acidic residues" evidence="1">
    <location>
        <begin position="23"/>
        <end position="40"/>
    </location>
</feature>
<organism evidence="3 4">
    <name type="scientific">Paenibacillus filicis</name>
    <dbReference type="NCBI Taxonomy" id="669464"/>
    <lineage>
        <taxon>Bacteria</taxon>
        <taxon>Bacillati</taxon>
        <taxon>Bacillota</taxon>
        <taxon>Bacilli</taxon>
        <taxon>Bacillales</taxon>
        <taxon>Paenibacillaceae</taxon>
        <taxon>Paenibacillus</taxon>
    </lineage>
</organism>
<dbReference type="PANTHER" id="PTHR38462">
    <property type="entry name" value="EXONUCLEASE-LIKE PROTEIN"/>
    <property type="match status" value="1"/>
</dbReference>
<evidence type="ECO:0000313" key="3">
    <source>
        <dbReference type="EMBL" id="MEK8128594.1"/>
    </source>
</evidence>
<dbReference type="PANTHER" id="PTHR38462:SF1">
    <property type="entry name" value="YPRB RIBONUCLEASE H-LIKE DOMAIN-CONTAINING PROTEIN"/>
    <property type="match status" value="1"/>
</dbReference>
<proteinExistence type="predicted"/>
<reference evidence="3 4" key="1">
    <citation type="submission" date="2024-04" db="EMBL/GenBank/DDBJ databases">
        <title>draft genome sequnece of Paenibacillus filicis.</title>
        <authorList>
            <person name="Kim D.-U."/>
        </authorList>
    </citation>
    <scope>NUCLEOTIDE SEQUENCE [LARGE SCALE GENOMIC DNA]</scope>
    <source>
        <strain evidence="3 4">KACC14197</strain>
    </source>
</reference>
<feature type="region of interest" description="Disordered" evidence="1">
    <location>
        <begin position="531"/>
        <end position="589"/>
    </location>
</feature>
<dbReference type="InterPro" id="IPR036397">
    <property type="entry name" value="RNaseH_sf"/>
</dbReference>
<feature type="region of interest" description="Disordered" evidence="1">
    <location>
        <begin position="1"/>
        <end position="51"/>
    </location>
</feature>
<dbReference type="Gene3D" id="3.30.420.10">
    <property type="entry name" value="Ribonuclease H-like superfamily/Ribonuclease H"/>
    <property type="match status" value="1"/>
</dbReference>
<feature type="region of interest" description="Disordered" evidence="1">
    <location>
        <begin position="496"/>
        <end position="517"/>
    </location>
</feature>
<evidence type="ECO:0000259" key="2">
    <source>
        <dbReference type="Pfam" id="PF13482"/>
    </source>
</evidence>
<comment type="caution">
    <text evidence="3">The sequence shown here is derived from an EMBL/GenBank/DDBJ whole genome shotgun (WGS) entry which is preliminary data.</text>
</comment>
<feature type="domain" description="YprB ribonuclease H-like" evidence="2">
    <location>
        <begin position="184"/>
        <end position="351"/>
    </location>
</feature>
<protein>
    <submittedName>
        <fullName evidence="3">Ribonuclease H-like domain-containing protein</fullName>
    </submittedName>
</protein>
<dbReference type="Proteomes" id="UP001469365">
    <property type="component" value="Unassembled WGS sequence"/>
</dbReference>
<dbReference type="InterPro" id="IPR038720">
    <property type="entry name" value="YprB_RNase_H-like_dom"/>
</dbReference>
<sequence>MSSLRDRLNRHLKPGASSGNRGENTDSREFEEEQTLKTEELSAASDQQAAASEQLQVQLSASISTSAADPEEAGWSRIGAVLQSGEWGDFITRRLVYEPAFQHGHYALGDLEATAPALQRLLQTRKKAVQGRPMPARDAGLAAEGQPDKEGQAHLSSREYSESQAGSHVGTAAILPDTGLEQLLFIDTETTGLGQGAGNVPFMVGIGYFEDGGFVVEQMLIRHPGEEASMLSYLQTRISERPVLISYNGKSFDWPIVNNRFILNRIPLPSEPQGHIDFLYPSRSLWKTTLASCRLGQVEEDRLGVLREDDVPGSLAPALYFQYLAERDPAILEGVFRHNEWDILTLVGLAVHFGKLLTGETGFEDVRTFGREEWFRYGKWMDRCGLKEVAMLTMEALAEELTAPECAEAVDSELPACVLPLARFLKKSRQYDLAGSLWKLYIQRQGQARIASLEPFIELSMYGEHKLKDLELALRYAKEAQDVLWRRQALERRSIRKEKLQRAASEPESGETRDEEAELLKRIDRLERKQLAAAARKRGGSPTTGTLDGTDAGNAVKAKVARSSGEEQAGRSTGRRRSQPSVLDQQVLF</sequence>
<dbReference type="EMBL" id="JBBPCC010000006">
    <property type="protein sequence ID" value="MEK8128594.1"/>
    <property type="molecule type" value="Genomic_DNA"/>
</dbReference>